<keyword evidence="2" id="KW-1185">Reference proteome</keyword>
<organism evidence="1 2">
    <name type="scientific">Scortum barcoo</name>
    <name type="common">barcoo grunter</name>
    <dbReference type="NCBI Taxonomy" id="214431"/>
    <lineage>
        <taxon>Eukaryota</taxon>
        <taxon>Metazoa</taxon>
        <taxon>Chordata</taxon>
        <taxon>Craniata</taxon>
        <taxon>Vertebrata</taxon>
        <taxon>Euteleostomi</taxon>
        <taxon>Actinopterygii</taxon>
        <taxon>Neopterygii</taxon>
        <taxon>Teleostei</taxon>
        <taxon>Neoteleostei</taxon>
        <taxon>Acanthomorphata</taxon>
        <taxon>Eupercaria</taxon>
        <taxon>Centrarchiformes</taxon>
        <taxon>Terapontoidei</taxon>
        <taxon>Terapontidae</taxon>
        <taxon>Scortum</taxon>
    </lineage>
</organism>
<evidence type="ECO:0000313" key="2">
    <source>
        <dbReference type="Proteomes" id="UP000831701"/>
    </source>
</evidence>
<sequence>MAAKVGDNPDSLMTLATVFCLRNLRKTMCYQGFRNKLCLRSDIFLPSEICDKLVNTYMELVHTDSNFEPEESFFQLFSDPRSTRLTRVQLREDFVRDRDLEAIRKQDLIELHLTYCNSLSSRSLKTLTCFRETLVSLCLFGCSHIFYRKGGAPLACNEDTEDEEEESPASRQALETDFNFQGFNRLRLLNLGGLPDEVDAETLLKPLKSLTSLDLSNVQLLGTAFLTQWRDRLASLVLYNVDLSEELISTVVEIVNLRHLDISRESRRTSKSKMTRKILTAIVQRLVNLVSLDISGHIMLDNCTVPHFEEAMGRPSTEPCKSSIYPFQDLKRPLQFLGLYDTTLCNVTHIPAYKVTGSKNEDQVLNAIEAYTEFRPELAHRAINQLFDIARIQHCSQLLRALQLVIAALKCHKYDKSIQVTGSAALFYLTNTEYRSDQSVRLRREVIQVVLNGMEQYQEVTVQRNCCLTLCNFSIPEELEFQYSRVNQLLLKILEPARQDESIQRIAVHLCNALVCQVDNHHKEAVGKMGFVKTMLNLIQKKLQDRMCDQVMEFSWSALWNITDETPDNCQMFLNCRGMSLFLDCLQEFPDKQELHRNMLGLLGNVAEVKALRPQLLTPQFITVFSNLLDSKADGIEVSYNACGVLSHIMFDGPEVWLMEEPRRDTVMDKMWDAIQSWDISSRRNINYRSFEPILRLLPQSISPVSQHWATWALYNLVSVYPSKYCPLLIKEGGIGLLEKVLELESSQPETKDMARLCCHQQFSGGFEDFICKVKISGSITHRGKLWSNVKTSKKTPWKQIMDRSYVPTMYTQDPDFVPQFTEEKLGQAEKTELDPHLENLISRADITKNWTEKILRQTEVLLQPNPSKRRKKHKDRNFIYDKLDKKLPSKETNAELLGQYMLEAASEFGPETLYGQWSCSTLITVGEYQKRLGGAEREFLHTSAVSFLTPLRNFLEGDWRTISKERRLLENRRLDLDICKARLKKAKQAEAKAAAAPDFQETRPRNYVLSASASAVRVPIALLANSSITDILEMWAFKLLSEEVDKLNHLRCLQDFAEAQATYYAQCHHYMQDLQRELHRCANAVSATHSSAAVCPSPVSSAFLSGPSSPRATGSSLSSQRPSTLATGQKQLPVTGTRKAKVLYDYEAHDASELSLLADELITVYTIPGMDPDWLIGERGNEKGKVPVTYLELLS</sequence>
<comment type="caution">
    <text evidence="1">The sequence shown here is derived from an EMBL/GenBank/DDBJ whole genome shotgun (WGS) entry which is preliminary data.</text>
</comment>
<proteinExistence type="predicted"/>
<evidence type="ECO:0000313" key="1">
    <source>
        <dbReference type="EMBL" id="KAI3361923.1"/>
    </source>
</evidence>
<name>A0ACB8W2A4_9TELE</name>
<reference evidence="1" key="1">
    <citation type="submission" date="2022-04" db="EMBL/GenBank/DDBJ databases">
        <title>Jade perch genome.</title>
        <authorList>
            <person name="Chao B."/>
        </authorList>
    </citation>
    <scope>NUCLEOTIDE SEQUENCE</scope>
    <source>
        <strain evidence="1">CB-2022</strain>
    </source>
</reference>
<accession>A0ACB8W2A4</accession>
<dbReference type="Proteomes" id="UP000831701">
    <property type="component" value="Chromosome 15"/>
</dbReference>
<gene>
    <name evidence="1" type="ORF">L3Q82_012190</name>
</gene>
<protein>
    <submittedName>
        <fullName evidence="1">Uncharacterized protein</fullName>
    </submittedName>
</protein>
<dbReference type="EMBL" id="CM041545">
    <property type="protein sequence ID" value="KAI3361923.1"/>
    <property type="molecule type" value="Genomic_DNA"/>
</dbReference>